<keyword evidence="3" id="KW-1185">Reference proteome</keyword>
<feature type="transmembrane region" description="Helical" evidence="1">
    <location>
        <begin position="169"/>
        <end position="193"/>
    </location>
</feature>
<organism evidence="2 3">
    <name type="scientific">Komagataella pastoris</name>
    <name type="common">Yeast</name>
    <name type="synonym">Pichia pastoris</name>
    <dbReference type="NCBI Taxonomy" id="4922"/>
    <lineage>
        <taxon>Eukaryota</taxon>
        <taxon>Fungi</taxon>
        <taxon>Dikarya</taxon>
        <taxon>Ascomycota</taxon>
        <taxon>Saccharomycotina</taxon>
        <taxon>Pichiomycetes</taxon>
        <taxon>Pichiales</taxon>
        <taxon>Pichiaceae</taxon>
        <taxon>Komagataella</taxon>
    </lineage>
</organism>
<dbReference type="OrthoDB" id="10380095at2759"/>
<keyword evidence="1" id="KW-0472">Membrane</keyword>
<dbReference type="Proteomes" id="UP000094565">
    <property type="component" value="Chromosome 1"/>
</dbReference>
<proteinExistence type="predicted"/>
<name>A0A1B2J972_PICPA</name>
<reference evidence="2 3" key="1">
    <citation type="submission" date="2016-02" db="EMBL/GenBank/DDBJ databases">
        <title>Comparative genomic and transcriptomic foundation for Pichia pastoris.</title>
        <authorList>
            <person name="Love K.R."/>
            <person name="Shah K.A."/>
            <person name="Whittaker C.A."/>
            <person name="Wu J."/>
            <person name="Bartlett M.C."/>
            <person name="Ma D."/>
            <person name="Leeson R.L."/>
            <person name="Priest M."/>
            <person name="Young S.K."/>
            <person name="Love J.C."/>
        </authorList>
    </citation>
    <scope>NUCLEOTIDE SEQUENCE [LARGE SCALE GENOMIC DNA]</scope>
    <source>
        <strain evidence="2 3">ATCC 28485</strain>
    </source>
</reference>
<keyword evidence="1" id="KW-1133">Transmembrane helix</keyword>
<evidence type="ECO:0000313" key="3">
    <source>
        <dbReference type="Proteomes" id="UP000094565"/>
    </source>
</evidence>
<feature type="transmembrane region" description="Helical" evidence="1">
    <location>
        <begin position="12"/>
        <end position="31"/>
    </location>
</feature>
<gene>
    <name evidence="2" type="ORF">ATY40_BA7501656</name>
</gene>
<feature type="transmembrane region" description="Helical" evidence="1">
    <location>
        <begin position="71"/>
        <end position="93"/>
    </location>
</feature>
<feature type="transmembrane region" description="Helical" evidence="1">
    <location>
        <begin position="43"/>
        <end position="65"/>
    </location>
</feature>
<accession>A0A1B2J972</accession>
<dbReference type="AlphaFoldDB" id="A0A1B2J972"/>
<dbReference type="EMBL" id="CP014584">
    <property type="protein sequence ID" value="ANZ74541.1"/>
    <property type="molecule type" value="Genomic_DNA"/>
</dbReference>
<keyword evidence="1" id="KW-0812">Transmembrane</keyword>
<sequence>MGFKFQRQGIAASVFLALYTIYFEVAANIIWQKKTFNSFYSCLLAFGLIRLGSQVCGIAFATLGYEHLNWLIAHLVLGAVEYFLLILASFLVVSHAHKEAIGRSYLTKAWFLIPLGCFKLDVDGLLLIHIGGILANFLVISGASTLAGLTPEQYLFDTSTVDISNGLRITGQIILLAFNILAGLFALHSIIYLKIRSYFVFSVLLATPIPFG</sequence>
<evidence type="ECO:0000256" key="1">
    <source>
        <dbReference type="SAM" id="Phobius"/>
    </source>
</evidence>
<feature type="transmembrane region" description="Helical" evidence="1">
    <location>
        <begin position="125"/>
        <end position="149"/>
    </location>
</feature>
<protein>
    <submittedName>
        <fullName evidence="2">BA75_01656T0</fullName>
    </submittedName>
</protein>
<evidence type="ECO:0000313" key="2">
    <source>
        <dbReference type="EMBL" id="ANZ74541.1"/>
    </source>
</evidence>